<dbReference type="InterPro" id="IPR023395">
    <property type="entry name" value="MCP_dom_sf"/>
</dbReference>
<organism evidence="10 11">
    <name type="scientific">Aegilops tauschii subsp. strangulata</name>
    <name type="common">Goatgrass</name>
    <dbReference type="NCBI Taxonomy" id="200361"/>
    <lineage>
        <taxon>Eukaryota</taxon>
        <taxon>Viridiplantae</taxon>
        <taxon>Streptophyta</taxon>
        <taxon>Embryophyta</taxon>
        <taxon>Tracheophyta</taxon>
        <taxon>Spermatophyta</taxon>
        <taxon>Magnoliopsida</taxon>
        <taxon>Liliopsida</taxon>
        <taxon>Poales</taxon>
        <taxon>Poaceae</taxon>
        <taxon>BOP clade</taxon>
        <taxon>Pooideae</taxon>
        <taxon>Triticodae</taxon>
        <taxon>Triticeae</taxon>
        <taxon>Triticinae</taxon>
        <taxon>Aegilops</taxon>
    </lineage>
</organism>
<keyword evidence="5" id="KW-0677">Repeat</keyword>
<dbReference type="EnsemblPlants" id="AET2Gv20838000.4">
    <property type="protein sequence ID" value="AET2Gv20838000.4"/>
    <property type="gene ID" value="AET2Gv20838000"/>
</dbReference>
<reference evidence="11" key="1">
    <citation type="journal article" date="2014" name="Science">
        <title>Ancient hybridizations among the ancestral genomes of bread wheat.</title>
        <authorList>
            <consortium name="International Wheat Genome Sequencing Consortium,"/>
            <person name="Marcussen T."/>
            <person name="Sandve S.R."/>
            <person name="Heier L."/>
            <person name="Spannagl M."/>
            <person name="Pfeifer M."/>
            <person name="Jakobsen K.S."/>
            <person name="Wulff B.B."/>
            <person name="Steuernagel B."/>
            <person name="Mayer K.F."/>
            <person name="Olsen O.A."/>
        </authorList>
    </citation>
    <scope>NUCLEOTIDE SEQUENCE [LARGE SCALE GENOMIC DNA]</scope>
    <source>
        <strain evidence="11">cv. AL8/78</strain>
    </source>
</reference>
<accession>A0A453CGB1</accession>
<sequence>MAGGGGKPFGDNVFAGHAAAGAAAISASAVAVHPLDTVKSLLQASAAGQKQKMEIRHAVDRLMHVSGPAGLYSGIGWSILGKLPGLGARFGTYELLTAFYKDGREDNHVNYSEAMLAGITAGAVEAFVCTPFELLKLRSQVGSAIPMKATNPANVVQESFPLLSKLLPGHVPDMRVWNGSVSLLSNLSPKHPDMMGALKQHPWMLTGSGKPPLPSDVQVPSRVIALEGWGALWRGLRPGVARDCVFSGMFFSCWQFIHTAMLTWQSVNMNPEPRNLEEAGPVPPLASSLAAGFSGVVAAAASHTFDTAKSRSQCTVIPKYIAMERRFLKWRAPGMWIERVTGTSPADRNVLFRGIGLRMARSGIASFVLVGSYYLAVDQLL</sequence>
<evidence type="ECO:0000313" key="11">
    <source>
        <dbReference type="Proteomes" id="UP000015105"/>
    </source>
</evidence>
<evidence type="ECO:0000256" key="2">
    <source>
        <dbReference type="ARBA" id="ARBA00006375"/>
    </source>
</evidence>
<dbReference type="Gene3D" id="1.50.40.10">
    <property type="entry name" value="Mitochondrial carrier domain"/>
    <property type="match status" value="2"/>
</dbReference>
<feature type="repeat" description="Solcar" evidence="8">
    <location>
        <begin position="109"/>
        <end position="260"/>
    </location>
</feature>
<dbReference type="GO" id="GO:0016020">
    <property type="term" value="C:membrane"/>
    <property type="evidence" value="ECO:0007669"/>
    <property type="project" value="UniProtKB-SubCell"/>
</dbReference>
<evidence type="ECO:0000256" key="4">
    <source>
        <dbReference type="ARBA" id="ARBA00022692"/>
    </source>
</evidence>
<proteinExistence type="inferred from homology"/>
<evidence type="ECO:0000256" key="7">
    <source>
        <dbReference type="ARBA" id="ARBA00023136"/>
    </source>
</evidence>
<protein>
    <submittedName>
        <fullName evidence="10">Uncharacterized protein</fullName>
    </submittedName>
</protein>
<reference evidence="11" key="2">
    <citation type="journal article" date="2017" name="Nat. Plants">
        <title>The Aegilops tauschii genome reveals multiple impacts of transposons.</title>
        <authorList>
            <person name="Zhao G."/>
            <person name="Zou C."/>
            <person name="Li K."/>
            <person name="Wang K."/>
            <person name="Li T."/>
            <person name="Gao L."/>
            <person name="Zhang X."/>
            <person name="Wang H."/>
            <person name="Yang Z."/>
            <person name="Liu X."/>
            <person name="Jiang W."/>
            <person name="Mao L."/>
            <person name="Kong X."/>
            <person name="Jiao Y."/>
            <person name="Jia J."/>
        </authorList>
    </citation>
    <scope>NUCLEOTIDE SEQUENCE [LARGE SCALE GENOMIC DNA]</scope>
    <source>
        <strain evidence="11">cv. AL8/78</strain>
    </source>
</reference>
<name>A0A453CGB1_AEGTS</name>
<dbReference type="Proteomes" id="UP000015105">
    <property type="component" value="Chromosome 2D"/>
</dbReference>
<dbReference type="Gramene" id="AET2Gv20838000.4">
    <property type="protein sequence ID" value="AET2Gv20838000.4"/>
    <property type="gene ID" value="AET2Gv20838000"/>
</dbReference>
<dbReference type="SUPFAM" id="SSF103506">
    <property type="entry name" value="Mitochondrial carrier"/>
    <property type="match status" value="1"/>
</dbReference>
<evidence type="ECO:0000313" key="10">
    <source>
        <dbReference type="EnsemblPlants" id="AET2Gv20838000.4"/>
    </source>
</evidence>
<dbReference type="AlphaFoldDB" id="A0A453CGB1"/>
<dbReference type="Pfam" id="PF00153">
    <property type="entry name" value="Mito_carr"/>
    <property type="match status" value="2"/>
</dbReference>
<reference evidence="10" key="4">
    <citation type="submission" date="2019-03" db="UniProtKB">
        <authorList>
            <consortium name="EnsemblPlants"/>
        </authorList>
    </citation>
    <scope>IDENTIFICATION</scope>
</reference>
<comment type="subcellular location">
    <subcellularLocation>
        <location evidence="1">Membrane</location>
        <topology evidence="1">Multi-pass membrane protein</topology>
    </subcellularLocation>
</comment>
<keyword evidence="7 8" id="KW-0472">Membrane</keyword>
<dbReference type="PROSITE" id="PS50920">
    <property type="entry name" value="SOLCAR"/>
    <property type="match status" value="2"/>
</dbReference>
<keyword evidence="4 8" id="KW-0812">Transmembrane</keyword>
<evidence type="ECO:0000256" key="8">
    <source>
        <dbReference type="PROSITE-ProRule" id="PRU00282"/>
    </source>
</evidence>
<evidence type="ECO:0000256" key="5">
    <source>
        <dbReference type="ARBA" id="ARBA00022737"/>
    </source>
</evidence>
<keyword evidence="6" id="KW-1133">Transmembrane helix</keyword>
<reference evidence="10" key="3">
    <citation type="journal article" date="2017" name="Nature">
        <title>Genome sequence of the progenitor of the wheat D genome Aegilops tauschii.</title>
        <authorList>
            <person name="Luo M.C."/>
            <person name="Gu Y.Q."/>
            <person name="Puiu D."/>
            <person name="Wang H."/>
            <person name="Twardziok S.O."/>
            <person name="Deal K.R."/>
            <person name="Huo N."/>
            <person name="Zhu T."/>
            <person name="Wang L."/>
            <person name="Wang Y."/>
            <person name="McGuire P.E."/>
            <person name="Liu S."/>
            <person name="Long H."/>
            <person name="Ramasamy R.K."/>
            <person name="Rodriguez J.C."/>
            <person name="Van S.L."/>
            <person name="Yuan L."/>
            <person name="Wang Z."/>
            <person name="Xia Z."/>
            <person name="Xiao L."/>
            <person name="Anderson O.D."/>
            <person name="Ouyang S."/>
            <person name="Liang Y."/>
            <person name="Zimin A.V."/>
            <person name="Pertea G."/>
            <person name="Qi P."/>
            <person name="Bennetzen J.L."/>
            <person name="Dai X."/>
            <person name="Dawson M.W."/>
            <person name="Muller H.G."/>
            <person name="Kugler K."/>
            <person name="Rivarola-Duarte L."/>
            <person name="Spannagl M."/>
            <person name="Mayer K.F.X."/>
            <person name="Lu F.H."/>
            <person name="Bevan M.W."/>
            <person name="Leroy P."/>
            <person name="Li P."/>
            <person name="You F.M."/>
            <person name="Sun Q."/>
            <person name="Liu Z."/>
            <person name="Lyons E."/>
            <person name="Wicker T."/>
            <person name="Salzberg S.L."/>
            <person name="Devos K.M."/>
            <person name="Dvorak J."/>
        </authorList>
    </citation>
    <scope>NUCLEOTIDE SEQUENCE [LARGE SCALE GENOMIC DNA]</scope>
    <source>
        <strain evidence="10">cv. AL8/78</strain>
    </source>
</reference>
<evidence type="ECO:0000256" key="3">
    <source>
        <dbReference type="ARBA" id="ARBA00022448"/>
    </source>
</evidence>
<evidence type="ECO:0000256" key="9">
    <source>
        <dbReference type="RuleBase" id="RU000488"/>
    </source>
</evidence>
<evidence type="ECO:0000256" key="1">
    <source>
        <dbReference type="ARBA" id="ARBA00004141"/>
    </source>
</evidence>
<keyword evidence="3 9" id="KW-0813">Transport</keyword>
<comment type="similarity">
    <text evidence="2 9">Belongs to the mitochondrial carrier (TC 2.A.29) family.</text>
</comment>
<evidence type="ECO:0000256" key="6">
    <source>
        <dbReference type="ARBA" id="ARBA00022989"/>
    </source>
</evidence>
<keyword evidence="11" id="KW-1185">Reference proteome</keyword>
<dbReference type="STRING" id="200361.A0A453CGB1"/>
<reference evidence="10" key="5">
    <citation type="journal article" date="2021" name="G3 (Bethesda)">
        <title>Aegilops tauschii genome assembly Aet v5.0 features greater sequence contiguity and improved annotation.</title>
        <authorList>
            <person name="Wang L."/>
            <person name="Zhu T."/>
            <person name="Rodriguez J.C."/>
            <person name="Deal K.R."/>
            <person name="Dubcovsky J."/>
            <person name="McGuire P.E."/>
            <person name="Lux T."/>
            <person name="Spannagl M."/>
            <person name="Mayer K.F.X."/>
            <person name="Baldrich P."/>
            <person name="Meyers B.C."/>
            <person name="Huo N."/>
            <person name="Gu Y.Q."/>
            <person name="Zhou H."/>
            <person name="Devos K.M."/>
            <person name="Bennetzen J.L."/>
            <person name="Unver T."/>
            <person name="Budak H."/>
            <person name="Gulick P.J."/>
            <person name="Galiba G."/>
            <person name="Kalapos B."/>
            <person name="Nelson D.R."/>
            <person name="Li P."/>
            <person name="You F.M."/>
            <person name="Luo M.C."/>
            <person name="Dvorak J."/>
        </authorList>
    </citation>
    <scope>NUCLEOTIDE SEQUENCE [LARGE SCALE GENOMIC DNA]</scope>
    <source>
        <strain evidence="10">cv. AL8/78</strain>
    </source>
</reference>
<dbReference type="InterPro" id="IPR018108">
    <property type="entry name" value="MCP_transmembrane"/>
</dbReference>
<feature type="repeat" description="Solcar" evidence="8">
    <location>
        <begin position="10"/>
        <end position="99"/>
    </location>
</feature>
<dbReference type="PANTHER" id="PTHR45667">
    <property type="entry name" value="S-ADENOSYLMETHIONINE MITOCHONDRIAL CARRIER PROTEIN"/>
    <property type="match status" value="1"/>
</dbReference>